<evidence type="ECO:0000313" key="2">
    <source>
        <dbReference type="EMBL" id="SCU79789.1"/>
    </source>
</evidence>
<name>A0A1G4ISC3_9SACH</name>
<dbReference type="AlphaFoldDB" id="A0A1G4ISC3"/>
<keyword evidence="3" id="KW-1185">Reference proteome</keyword>
<feature type="region of interest" description="Disordered" evidence="1">
    <location>
        <begin position="133"/>
        <end position="160"/>
    </location>
</feature>
<gene>
    <name evidence="2" type="ORF">LAME_0B00364G</name>
</gene>
<proteinExistence type="predicted"/>
<dbReference type="Proteomes" id="UP000191144">
    <property type="component" value="Chromosome B"/>
</dbReference>
<sequence>MTNKFGPFTAEAQYYSVVQSDVREILVSTQQYTRDVSNRVCLVTNHNSYRAHTHGLKGVFCQFCVYLFTIEAVIWTAEDGWMYKLTIELGSASEAWRCLLSLWNELLPRQTAYQGGRGNNEGETKFCFRKKVPGAGAQWRQPKRNPRSKRGRTVSSASAG</sequence>
<protein>
    <submittedName>
        <fullName evidence="2">LAME_0B00364g1_1</fullName>
    </submittedName>
</protein>
<accession>A0A1G4ISC3</accession>
<dbReference type="EMBL" id="LT598478">
    <property type="protein sequence ID" value="SCU79789.1"/>
    <property type="molecule type" value="Genomic_DNA"/>
</dbReference>
<reference evidence="3" key="1">
    <citation type="submission" date="2016-03" db="EMBL/GenBank/DDBJ databases">
        <authorList>
            <person name="Devillers Hugo."/>
        </authorList>
    </citation>
    <scope>NUCLEOTIDE SEQUENCE [LARGE SCALE GENOMIC DNA]</scope>
</reference>
<evidence type="ECO:0000256" key="1">
    <source>
        <dbReference type="SAM" id="MobiDB-lite"/>
    </source>
</evidence>
<evidence type="ECO:0000313" key="3">
    <source>
        <dbReference type="Proteomes" id="UP000191144"/>
    </source>
</evidence>
<organism evidence="2 3">
    <name type="scientific">Lachancea meyersii CBS 8951</name>
    <dbReference type="NCBI Taxonomy" id="1266667"/>
    <lineage>
        <taxon>Eukaryota</taxon>
        <taxon>Fungi</taxon>
        <taxon>Dikarya</taxon>
        <taxon>Ascomycota</taxon>
        <taxon>Saccharomycotina</taxon>
        <taxon>Saccharomycetes</taxon>
        <taxon>Saccharomycetales</taxon>
        <taxon>Saccharomycetaceae</taxon>
        <taxon>Lachancea</taxon>
    </lineage>
</organism>
<feature type="compositionally biased region" description="Basic residues" evidence="1">
    <location>
        <begin position="141"/>
        <end position="152"/>
    </location>
</feature>